<dbReference type="Proteomes" id="UP000019335">
    <property type="component" value="Chromosome 12"/>
</dbReference>
<feature type="compositionally biased region" description="Acidic residues" evidence="1">
    <location>
        <begin position="99"/>
        <end position="120"/>
    </location>
</feature>
<feature type="region of interest" description="Disordered" evidence="1">
    <location>
        <begin position="316"/>
        <end position="337"/>
    </location>
</feature>
<feature type="compositionally biased region" description="Basic residues" evidence="1">
    <location>
        <begin position="85"/>
        <end position="95"/>
    </location>
</feature>
<sequence>MGEGGVHVNGTAATGGGGGEERGGRGWGEGYRRSTRDRKRRIHDDEDGGQVEEAGGFGGQAREGDAGLLGGPRGPGTSGGEGQSKRPRRESRRGRRYGDEEEEEEEEEEGDEEEEEEEDEKEKYPIGHPPARTYPRSERLATSQAMAASLRETRAGATASPDLRRSSRRGLAPSSSSAATSLFGSEQRGQPLRYVVSSHGPGDEHTLRVRLRPVTEDLAADREEKGGGTGGGDDRPEGGRNRGGLMLRRVRSRLRDDGEGNGPASLAPAADRGGTGREGYVEPPLERLQAVIGRLLDEVAAADDYQILPSISVGRDGENMNGGGPRRSGRTGGSGNGAVTWTGILARNERPGGYDSVEEVETEVRLLLQGLVRSHETIYVAEGRRILNDLPRMMREALDEA</sequence>
<dbReference type="AlphaFoldDB" id="W7TDE2"/>
<feature type="compositionally biased region" description="Gly residues" evidence="1">
    <location>
        <begin position="55"/>
        <end position="82"/>
    </location>
</feature>
<dbReference type="EMBL" id="AZIL01001064">
    <property type="protein sequence ID" value="EWM24975.1"/>
    <property type="molecule type" value="Genomic_DNA"/>
</dbReference>
<feature type="compositionally biased region" description="Gly residues" evidence="1">
    <location>
        <begin position="320"/>
        <end position="336"/>
    </location>
</feature>
<evidence type="ECO:0000313" key="3">
    <source>
        <dbReference type="Proteomes" id="UP000019335"/>
    </source>
</evidence>
<keyword evidence="3" id="KW-1185">Reference proteome</keyword>
<evidence type="ECO:0000256" key="1">
    <source>
        <dbReference type="SAM" id="MobiDB-lite"/>
    </source>
</evidence>
<accession>W7TDE2</accession>
<name>W7TDE2_9STRA</name>
<proteinExistence type="predicted"/>
<feature type="compositionally biased region" description="Basic and acidic residues" evidence="1">
    <location>
        <begin position="217"/>
        <end position="240"/>
    </location>
</feature>
<gene>
    <name evidence="2" type="ORF">Naga_100122g1</name>
</gene>
<feature type="compositionally biased region" description="Gly residues" evidence="1">
    <location>
        <begin position="1"/>
        <end position="18"/>
    </location>
</feature>
<comment type="caution">
    <text evidence="2">The sequence shown here is derived from an EMBL/GenBank/DDBJ whole genome shotgun (WGS) entry which is preliminary data.</text>
</comment>
<evidence type="ECO:0000313" key="2">
    <source>
        <dbReference type="EMBL" id="EWM24975.1"/>
    </source>
</evidence>
<feature type="region of interest" description="Disordered" evidence="1">
    <location>
        <begin position="1"/>
        <end position="186"/>
    </location>
</feature>
<organism evidence="2 3">
    <name type="scientific">Nannochloropsis gaditana</name>
    <dbReference type="NCBI Taxonomy" id="72520"/>
    <lineage>
        <taxon>Eukaryota</taxon>
        <taxon>Sar</taxon>
        <taxon>Stramenopiles</taxon>
        <taxon>Ochrophyta</taxon>
        <taxon>Eustigmatophyceae</taxon>
        <taxon>Eustigmatales</taxon>
        <taxon>Monodopsidaceae</taxon>
        <taxon>Nannochloropsis</taxon>
    </lineage>
</organism>
<feature type="compositionally biased region" description="Basic and acidic residues" evidence="1">
    <location>
        <begin position="19"/>
        <end position="34"/>
    </location>
</feature>
<feature type="compositionally biased region" description="Low complexity" evidence="1">
    <location>
        <begin position="169"/>
        <end position="181"/>
    </location>
</feature>
<feature type="region of interest" description="Disordered" evidence="1">
    <location>
        <begin position="217"/>
        <end position="282"/>
    </location>
</feature>
<reference evidence="2 3" key="1">
    <citation type="journal article" date="2014" name="Mol. Plant">
        <title>Chromosome Scale Genome Assembly and Transcriptome Profiling of Nannochloropsis gaditana in Nitrogen Depletion.</title>
        <authorList>
            <person name="Corteggiani Carpinelli E."/>
            <person name="Telatin A."/>
            <person name="Vitulo N."/>
            <person name="Forcato C."/>
            <person name="D'Angelo M."/>
            <person name="Schiavon R."/>
            <person name="Vezzi A."/>
            <person name="Giacometti G.M."/>
            <person name="Morosinotto T."/>
            <person name="Valle G."/>
        </authorList>
    </citation>
    <scope>NUCLEOTIDE SEQUENCE [LARGE SCALE GENOMIC DNA]</scope>
    <source>
        <strain evidence="2 3">B-31</strain>
    </source>
</reference>
<protein>
    <submittedName>
        <fullName evidence="2">Uncharacterized protein</fullName>
    </submittedName>
</protein>